<keyword evidence="2" id="KW-1185">Reference proteome</keyword>
<dbReference type="EMBL" id="HF935278">
    <property type="protein sequence ID" value="CCX05961.1"/>
    <property type="molecule type" value="Genomic_DNA"/>
</dbReference>
<name>U4KXA8_PYROM</name>
<accession>U4KXA8</accession>
<evidence type="ECO:0000313" key="2">
    <source>
        <dbReference type="Proteomes" id="UP000018144"/>
    </source>
</evidence>
<sequence>MHHQFHQLSSHRIHSHDIWHWIETFSNLNGIRILHSPSLHLDKHANWAMLYRS</sequence>
<dbReference type="AlphaFoldDB" id="U4KXA8"/>
<protein>
    <submittedName>
        <fullName evidence="1">Uncharacterized protein</fullName>
    </submittedName>
</protein>
<reference evidence="1 2" key="1">
    <citation type="journal article" date="2013" name="PLoS Genet.">
        <title>The genome and development-dependent transcriptomes of Pyronema confluens: a window into fungal evolution.</title>
        <authorList>
            <person name="Traeger S."/>
            <person name="Altegoer F."/>
            <person name="Freitag M."/>
            <person name="Gabaldon T."/>
            <person name="Kempken F."/>
            <person name="Kumar A."/>
            <person name="Marcet-Houben M."/>
            <person name="Poggeler S."/>
            <person name="Stajich J.E."/>
            <person name="Nowrousian M."/>
        </authorList>
    </citation>
    <scope>NUCLEOTIDE SEQUENCE [LARGE SCALE GENOMIC DNA]</scope>
    <source>
        <strain evidence="2">CBS 100304</strain>
        <tissue evidence="1">Vegetative mycelium</tissue>
    </source>
</reference>
<proteinExistence type="predicted"/>
<evidence type="ECO:0000313" key="1">
    <source>
        <dbReference type="EMBL" id="CCX05961.1"/>
    </source>
</evidence>
<organism evidence="1 2">
    <name type="scientific">Pyronema omphalodes (strain CBS 100304)</name>
    <name type="common">Pyronema confluens</name>
    <dbReference type="NCBI Taxonomy" id="1076935"/>
    <lineage>
        <taxon>Eukaryota</taxon>
        <taxon>Fungi</taxon>
        <taxon>Dikarya</taxon>
        <taxon>Ascomycota</taxon>
        <taxon>Pezizomycotina</taxon>
        <taxon>Pezizomycetes</taxon>
        <taxon>Pezizales</taxon>
        <taxon>Pyronemataceae</taxon>
        <taxon>Pyronema</taxon>
    </lineage>
</organism>
<gene>
    <name evidence="1" type="ORF">PCON_05548</name>
</gene>
<dbReference type="Proteomes" id="UP000018144">
    <property type="component" value="Unassembled WGS sequence"/>
</dbReference>